<protein>
    <submittedName>
        <fullName evidence="5">LamG domain-containing protein</fullName>
    </submittedName>
</protein>
<gene>
    <name evidence="5" type="ORF">M3P05_05490</name>
</gene>
<keyword evidence="6" id="KW-1185">Reference proteome</keyword>
<dbReference type="Gene3D" id="2.60.120.200">
    <property type="match status" value="5"/>
</dbReference>
<dbReference type="Proteomes" id="UP001203338">
    <property type="component" value="Unassembled WGS sequence"/>
</dbReference>
<evidence type="ECO:0000313" key="5">
    <source>
        <dbReference type="EMBL" id="MCL6269399.1"/>
    </source>
</evidence>
<proteinExistence type="predicted"/>
<reference evidence="5 6" key="1">
    <citation type="submission" date="2022-05" db="EMBL/GenBank/DDBJ databases">
        <authorList>
            <person name="Park J.-S."/>
        </authorList>
    </citation>
    <scope>NUCLEOTIDE SEQUENCE [LARGE SCALE GENOMIC DNA]</scope>
    <source>
        <strain evidence="5 6">2012CJ34-2</strain>
    </source>
</reference>
<keyword evidence="2" id="KW-0479">Metal-binding</keyword>
<evidence type="ECO:0000256" key="4">
    <source>
        <dbReference type="ARBA" id="ARBA00023157"/>
    </source>
</evidence>
<dbReference type="InterPro" id="IPR013320">
    <property type="entry name" value="ConA-like_dom_sf"/>
</dbReference>
<sequence length="2964" mass="324782">MSGGLSSVNGFSHHTETNFGIPFNYLESKNGTDSFVNINKEEYFFNAKNSHLTLCAWVKLPAGFGAPSENDGSEERVLISYGDIIRLSVNSAYGNRSATKGNLTFVVSKNSERVVSKVRTVSDGSHVIDDDNWHFVAGVYDKDRDAAKIYIDGKRVKTTTTALSGSLVRNNYRTGCIGSMSNYNNEYLHARPTTNAASDNFNGSIGPVHLFPELKTQSELQDMMEARPNSLTPENRYLAIYPFDKVSENNVIDDSGNNIHAQLDGFTRNTEYFGGERFSYIRGNASKSCRLSLPDNLSFGSGDGNLENFTFSCWFRIPANSAGKQVIFSGSNNFMEAWVENSGSDRGKLIARIRDNSTSSHSIEMKSTGSVADNSWHLLSLRVNATKGSIGLLIDGAQNAVKAVEPSLYFGKSNQTSRMAVGQRITPTDTGQLTHFAGDIGLVRLEQRFISNDEHSAYYSEYVSPSGLKVDFSHLQSTNNQLKGEYGTTANAVLSNVSVQPNDNKAPVPYLKKSSDSSPHIALDNTVSFDGNGAIKKLSLCIWINCPSSCNDAVLISFDKGKYFELAITSAGKVSFVTAADNDTTSDVQSSVQVNDGQWHFITAVFDGADNKKSIYVDSALDSQQASGHPGHIGRSGKRYGYIGAPSSSATYGSVPANSRLAFAKGVKIGPVRMFLDALDETAVCQYMNEDSCSFTKPLERTFSLPEPYAFKHAKMVEHKGKLILFGMASDRRIYYAVCQPKVDENTRAEAERSGIPVTDASFWPSEVRQLQFPTELRQVGYSVLDDYRFDTSGLNPSGSESTYAENLFKKSTGDLSAPGAPFDVLSDGNNIILARQSASDTDTYSGTTTKIVPRRNEQPIVNSTLLIDRFIVQGDFLVTRLESRYQRSGNKYRAFSSDDSKSVKDPNGNYFVEPTHELPFINDLDDEQFSVNITPTSTGSDWRWTILATESERKLLRYFSIPSSSDGLFNTQGKTFYTSANPIYRDRVFQSRPGVDPYENKPLIPTQGKPGTAGYAVLLAENAYLKVDNPFYKTTPTSLTNGQPIDFSILFRFRAGKIPASTDGVVWLMHSHTDHHQYIWIDNANSLHVSVYGVHYKVESILGDLNWHQYAICFKEGVITVYVDAIPKSTSNYRENPPARPALGSYSITRNTFVFGGVKSAGLMDDLQIWSHSLNSNTLNAVTQIVPNTTEPGLKACYAFNEGSGSEVFDLSGEGRTATLQPGQGSNGTTLDVDLFWVKSSAKQHESTGLVKRLYQLTDADGVKFTDIKGLAIEHYQGEQVASASDTDRHSIIGDKRLMVTAQVEKSGVNDLATIDFCLDQDGTLANTTTRLPLKNISDPGSMSTSAVEHIRYLEKEVETHKANYDSAAGYLVTNRFLTKLGDNTPPPVPLMNLSKKFEYSCDLGYSFSDSNSSLKALVEGNSALLTAYNRAAVYDGNTLKKPPLDTTEIALTNSYSTNYRYILAGGTAQSFPANTVDYFSDTELGHKKLDGYCLFLDAIGEFGWSGQQARFIGTINNNPETYLWPSTVYRYSESSQTKKITVDPALFLLGLIMDLYFIYAEANDRLETFTSTYQSGKNLLMPIVGMDPKGLTVKGSLLNIKATTPPSLMQTGSGGLKLFYKNGSHRFESLSYMTDAERPIFILRAGNNDVMAASAPTTEIEYQNTRITISDHDSDKSLCKVLLTNTQLGLSETWNNVPRAAQKFATVLNGKAARLTSASNLAPDIVVYNYSSVTLESGGFLGEGSRLVKLAQKSSRGGDIKNVTDLAPTKSILSNRWSVGTLDRGIEFNGSNYLEDSATGKLPFDQHNDLTIEAWYKPYVHPDWYQTDVTPKPHPLLCLDDDDDGNKLELSLIAANQSGTSLKARLQRSGKSYLSEDAFPAAVMRHIAVVAPSSTGIRLTGNMPAITSAPPSNALTVNASCTIALDFLVDTVNSTKSLLECRDNFKIAIENNGKMSFEFTDTDNDDHKVTHDTSLEADKKYRVVVAINKEANINYSDMGDISGFVPTGSTVTVNDEAYVVNGVTTPPSSGGDTGNFKVTSKIYLYSVDSGVERALGSVKSGTFYVDGFHSSSTNTLEFGIDTGLTREISRLVIWGADLAASTHLVDIDTSNSDLAAYWKFDEKTGNRAYDEKTPSNGRYFNVPHTSWSLANSSNQPKLFVDGKAITLLKESTAHGHIFSDSRKVILGRTNASSNPQYAYGHLGELRVWKKARSQVDIIQSAFSASPGVLNDFALLYDFNLREKKAYNRAGTGFTLSENGTSDASNRLSVAPISNEGTPYVSNYFQSLPSPYHTRTSASEPVTCGFYNAVYLDDDNKVAGAMRKSAYASVEHGTLKVFTGVPVAELYTEWLSQGQTDPQIIGYSEGAPPVPGENLTSTGLILGEADSYGGSSSVNISTSDNDQYSWGLSRSDSGGVGLSVEGGYLFDFDANVEVAPLGFGVEFTGAKGEGGITGGISTYFGGGFSAQKALSSSLTKSQVFKQSLGGKWEPERADGRYWTPQRRFVPKNYGTALVESLTADIYGLRVRENKALVGMFMVPNADIPRDRNIITFPMNPNYIKQGTLDGKLGFTTADTGYKLVKDPDYPQSGSYGEYSYYKPSETYELVREVDDKQAKIDAEYESWNSAKLRTFDYSLGLPEAQQSSVVGYVDSSNSEESEYTPPKLVHAVDIYSRYIWTADGGMYNETSNYTESISESYSGSFNFKFGIKADYKLKALFGGVGFGIDIGATADASLTLSRSKSKTESAGFGLAAEVTPDRDLHLYTVNDAEKSQFGASKVGDAAFRSVRTLVNPGYPDTNYTIAAPILRPGKVDAYRGYTFFLQPSEDSFEHLRNQVIDPAWLLQNGSPSAVALRNVLKPGVQLADNEKQKPWRLLHRVTYVSRILPPSSGTPGSKDVMNKIGDKFTSNHQLLVLLEPYIYEPDLTTGKLESKVRSAVSAYLPEFNDNDSINYINQLFQEYLNIY</sequence>
<dbReference type="RefSeq" id="WP_249698405.1">
    <property type="nucleotide sequence ID" value="NZ_JAMFLX010000005.1"/>
</dbReference>
<dbReference type="PANTHER" id="PTHR19277:SF125">
    <property type="entry name" value="B6"/>
    <property type="match status" value="1"/>
</dbReference>
<evidence type="ECO:0000313" key="6">
    <source>
        <dbReference type="Proteomes" id="UP001203338"/>
    </source>
</evidence>
<dbReference type="InterPro" id="IPR051360">
    <property type="entry name" value="Neuronal_Pentraxin_Related"/>
</dbReference>
<keyword evidence="3" id="KW-0106">Calcium</keyword>
<organism evidence="5 6">
    <name type="scientific">Parendozoicomonas callyspongiae</name>
    <dbReference type="NCBI Taxonomy" id="2942213"/>
    <lineage>
        <taxon>Bacteria</taxon>
        <taxon>Pseudomonadati</taxon>
        <taxon>Pseudomonadota</taxon>
        <taxon>Gammaproteobacteria</taxon>
        <taxon>Oceanospirillales</taxon>
        <taxon>Endozoicomonadaceae</taxon>
        <taxon>Parendozoicomonas</taxon>
    </lineage>
</organism>
<evidence type="ECO:0000256" key="1">
    <source>
        <dbReference type="ARBA" id="ARBA00001913"/>
    </source>
</evidence>
<accession>A0ABT0PDF4</accession>
<dbReference type="SUPFAM" id="SSF49899">
    <property type="entry name" value="Concanavalin A-like lectins/glucanases"/>
    <property type="match status" value="5"/>
</dbReference>
<dbReference type="Pfam" id="PF13385">
    <property type="entry name" value="Laminin_G_3"/>
    <property type="match status" value="4"/>
</dbReference>
<evidence type="ECO:0000256" key="2">
    <source>
        <dbReference type="ARBA" id="ARBA00022723"/>
    </source>
</evidence>
<comment type="cofactor">
    <cofactor evidence="1">
        <name>Ca(2+)</name>
        <dbReference type="ChEBI" id="CHEBI:29108"/>
    </cofactor>
</comment>
<dbReference type="EMBL" id="JAMFLX010000005">
    <property type="protein sequence ID" value="MCL6269399.1"/>
    <property type="molecule type" value="Genomic_DNA"/>
</dbReference>
<name>A0ABT0PDF4_9GAMM</name>
<comment type="caution">
    <text evidence="5">The sequence shown here is derived from an EMBL/GenBank/DDBJ whole genome shotgun (WGS) entry which is preliminary data.</text>
</comment>
<keyword evidence="4" id="KW-1015">Disulfide bond</keyword>
<evidence type="ECO:0000256" key="3">
    <source>
        <dbReference type="ARBA" id="ARBA00022837"/>
    </source>
</evidence>
<dbReference type="PANTHER" id="PTHR19277">
    <property type="entry name" value="PENTRAXIN"/>
    <property type="match status" value="1"/>
</dbReference>